<feature type="compositionally biased region" description="Low complexity" evidence="1">
    <location>
        <begin position="162"/>
        <end position="173"/>
    </location>
</feature>
<dbReference type="Proteomes" id="UP000050836">
    <property type="component" value="Unassembled WGS sequence"/>
</dbReference>
<evidence type="ECO:0008006" key="4">
    <source>
        <dbReference type="Google" id="ProtNLM"/>
    </source>
</evidence>
<reference evidence="2 3" key="1">
    <citation type="submission" date="2015-10" db="EMBL/GenBank/DDBJ databases">
        <title>Genome sequencing and analysis of members of genus Stenotrophomonas.</title>
        <authorList>
            <person name="Patil P.P."/>
            <person name="Midha S."/>
            <person name="Patil P.B."/>
        </authorList>
    </citation>
    <scope>NUCLEOTIDE SEQUENCE [LARGE SCALE GENOMIC DNA]</scope>
    <source>
        <strain evidence="2 3">JCM 9942</strain>
    </source>
</reference>
<comment type="caution">
    <text evidence="2">The sequence shown here is derived from an EMBL/GenBank/DDBJ whole genome shotgun (WGS) entry which is preliminary data.</text>
</comment>
<dbReference type="InterPro" id="IPR010906">
    <property type="entry name" value="Phage_lambda_Nu1_terminase-ssu"/>
</dbReference>
<gene>
    <name evidence="2" type="ORF">ARC78_07540</name>
</gene>
<protein>
    <recommendedName>
        <fullName evidence="4">DNA packaging Nu1</fullName>
    </recommendedName>
</protein>
<sequence>MRDLSSPMTQAGFGDLVGITQPAVSELVRRKILPDGASADEWLLAYCDHLREMAAGRGGESGAELVAERARLAREQADKIAMQNAVTRGELAPAYVLEEVLSRAGARAARLLETIPGTLRRRLPQLSSDDIAVVTGIVAKARNLAASMKLADVDTDDDAMTPDDTVPAEGDAE</sequence>
<dbReference type="Pfam" id="PF07471">
    <property type="entry name" value="Phage_Nu1"/>
    <property type="match status" value="1"/>
</dbReference>
<proteinExistence type="predicted"/>
<dbReference type="RefSeq" id="WP_057505920.1">
    <property type="nucleotide sequence ID" value="NZ_LLXS01000014.1"/>
</dbReference>
<evidence type="ECO:0000256" key="1">
    <source>
        <dbReference type="SAM" id="MobiDB-lite"/>
    </source>
</evidence>
<evidence type="ECO:0000313" key="3">
    <source>
        <dbReference type="Proteomes" id="UP000050836"/>
    </source>
</evidence>
<name>A0A0R0AEH1_9GAMM</name>
<accession>A0A0R0AEH1</accession>
<evidence type="ECO:0000313" key="2">
    <source>
        <dbReference type="EMBL" id="KRG43229.1"/>
    </source>
</evidence>
<organism evidence="2 3">
    <name type="scientific">Stenotrophomonas pictorum JCM 9942</name>
    <dbReference type="NCBI Taxonomy" id="1236960"/>
    <lineage>
        <taxon>Bacteria</taxon>
        <taxon>Pseudomonadati</taxon>
        <taxon>Pseudomonadota</taxon>
        <taxon>Gammaproteobacteria</taxon>
        <taxon>Lysobacterales</taxon>
        <taxon>Lysobacteraceae</taxon>
        <taxon>Stenotrophomonas</taxon>
    </lineage>
</organism>
<keyword evidence="3" id="KW-1185">Reference proteome</keyword>
<dbReference type="EMBL" id="LLXS01000014">
    <property type="protein sequence ID" value="KRG43229.1"/>
    <property type="molecule type" value="Genomic_DNA"/>
</dbReference>
<dbReference type="AlphaFoldDB" id="A0A0R0AEH1"/>
<feature type="region of interest" description="Disordered" evidence="1">
    <location>
        <begin position="153"/>
        <end position="173"/>
    </location>
</feature>